<name>A0A6G0XUM9_APHCR</name>
<comment type="function">
    <text evidence="5">Involved in transvection phenomena (= synapsis-dependent gene expression), where the synaptic pairing of chromosomes carrying genes with which zeste interacts influences the expression of these genes. Zeste binds to DNA and stimulates transcription from a nearby promoter.</text>
</comment>
<evidence type="ECO:0000259" key="6">
    <source>
        <dbReference type="Pfam" id="PF13873"/>
    </source>
</evidence>
<protein>
    <recommendedName>
        <fullName evidence="2">Regulatory protein zeste</fullName>
    </recommendedName>
</protein>
<gene>
    <name evidence="7" type="ORF">FWK35_00020599</name>
</gene>
<comment type="caution">
    <text evidence="7">The sequence shown here is derived from an EMBL/GenBank/DDBJ whole genome shotgun (WGS) entry which is preliminary data.</text>
</comment>
<evidence type="ECO:0000256" key="3">
    <source>
        <dbReference type="ARBA" id="ARBA00023015"/>
    </source>
</evidence>
<evidence type="ECO:0000256" key="5">
    <source>
        <dbReference type="ARBA" id="ARBA00025466"/>
    </source>
</evidence>
<comment type="subunit">
    <text evidence="1">Self-associates forming complexes of several hundred monomers.</text>
</comment>
<proteinExistence type="predicted"/>
<dbReference type="OrthoDB" id="6340111at2759"/>
<evidence type="ECO:0000256" key="2">
    <source>
        <dbReference type="ARBA" id="ARBA00016807"/>
    </source>
</evidence>
<feature type="domain" description="Myb/SANT-like DNA-binding" evidence="6">
    <location>
        <begin position="2"/>
        <end position="48"/>
    </location>
</feature>
<dbReference type="Pfam" id="PF13873">
    <property type="entry name" value="Myb_DNA-bind_5"/>
    <property type="match status" value="1"/>
</dbReference>
<dbReference type="Proteomes" id="UP000478052">
    <property type="component" value="Unassembled WGS sequence"/>
</dbReference>
<sequence length="285" mass="32511">TDSINVRSKNQTWELITSQYNCRSETGSRTVQQLKTVYDMAKRQTKKIASNNKVTMYRIAKQISHEEQSLIVDLVQSHHSELFTGQKYQRDGAWLNIMETYNLHQITGPREVEELKYIFENLSKAAKIENSMDKIGRYKTGGGTYANSMSSISEQILGVIGERIEPLENIYDDDANYITTENVEVIVDDNGEELLTINDLDYTGRNKTNWDWSSTNDILETTNISPQSMTNDAAINESNNESFSSPIITKNRSSQKKICDSLQELTQNKKGQIRLTSSRNNLRNS</sequence>
<dbReference type="AlphaFoldDB" id="A0A6G0XUM9"/>
<dbReference type="EMBL" id="VUJU01007549">
    <property type="protein sequence ID" value="KAF0744085.1"/>
    <property type="molecule type" value="Genomic_DNA"/>
</dbReference>
<reference evidence="7 8" key="1">
    <citation type="submission" date="2019-08" db="EMBL/GenBank/DDBJ databases">
        <title>Whole genome of Aphis craccivora.</title>
        <authorList>
            <person name="Voronova N.V."/>
            <person name="Shulinski R.S."/>
            <person name="Bandarenka Y.V."/>
            <person name="Zhorov D.G."/>
            <person name="Warner D."/>
        </authorList>
    </citation>
    <scope>NUCLEOTIDE SEQUENCE [LARGE SCALE GENOMIC DNA]</scope>
    <source>
        <strain evidence="7">180601</strain>
        <tissue evidence="7">Whole Body</tissue>
    </source>
</reference>
<evidence type="ECO:0000256" key="4">
    <source>
        <dbReference type="ARBA" id="ARBA00023163"/>
    </source>
</evidence>
<accession>A0A6G0XUM9</accession>
<feature type="non-terminal residue" evidence="7">
    <location>
        <position position="1"/>
    </location>
</feature>
<dbReference type="InterPro" id="IPR028002">
    <property type="entry name" value="Myb_DNA-bind_5"/>
</dbReference>
<evidence type="ECO:0000313" key="7">
    <source>
        <dbReference type="EMBL" id="KAF0744085.1"/>
    </source>
</evidence>
<evidence type="ECO:0000313" key="8">
    <source>
        <dbReference type="Proteomes" id="UP000478052"/>
    </source>
</evidence>
<evidence type="ECO:0000256" key="1">
    <source>
        <dbReference type="ARBA" id="ARBA00011764"/>
    </source>
</evidence>
<keyword evidence="3" id="KW-0805">Transcription regulation</keyword>
<keyword evidence="4" id="KW-0804">Transcription</keyword>
<keyword evidence="8" id="KW-1185">Reference proteome</keyword>
<organism evidence="7 8">
    <name type="scientific">Aphis craccivora</name>
    <name type="common">Cowpea aphid</name>
    <dbReference type="NCBI Taxonomy" id="307492"/>
    <lineage>
        <taxon>Eukaryota</taxon>
        <taxon>Metazoa</taxon>
        <taxon>Ecdysozoa</taxon>
        <taxon>Arthropoda</taxon>
        <taxon>Hexapoda</taxon>
        <taxon>Insecta</taxon>
        <taxon>Pterygota</taxon>
        <taxon>Neoptera</taxon>
        <taxon>Paraneoptera</taxon>
        <taxon>Hemiptera</taxon>
        <taxon>Sternorrhyncha</taxon>
        <taxon>Aphidomorpha</taxon>
        <taxon>Aphidoidea</taxon>
        <taxon>Aphididae</taxon>
        <taxon>Aphidini</taxon>
        <taxon>Aphis</taxon>
        <taxon>Aphis</taxon>
    </lineage>
</organism>